<organism evidence="1 2">
    <name type="scientific">candidate division WS6 bacterium OLB20</name>
    <dbReference type="NCBI Taxonomy" id="1617426"/>
    <lineage>
        <taxon>Bacteria</taxon>
        <taxon>Candidatus Dojkabacteria</taxon>
    </lineage>
</organism>
<comment type="caution">
    <text evidence="1">The sequence shown here is derived from an EMBL/GenBank/DDBJ whole genome shotgun (WGS) entry which is preliminary data.</text>
</comment>
<reference evidence="1 2" key="1">
    <citation type="submission" date="2015-02" db="EMBL/GenBank/DDBJ databases">
        <title>Improved understanding of the partial-nitritation anammox process through 23 genomes representing the majority of the microbial community.</title>
        <authorList>
            <person name="Speth D.R."/>
            <person name="In T Zandt M."/>
            <person name="Guerrero Cruz S."/>
            <person name="Jetten M.S."/>
            <person name="Dutilh B.E."/>
        </authorList>
    </citation>
    <scope>NUCLEOTIDE SEQUENCE [LARGE SCALE GENOMIC DNA]</scope>
    <source>
        <strain evidence="1">OLB20</strain>
    </source>
</reference>
<dbReference type="AlphaFoldDB" id="A0A136LVY0"/>
<gene>
    <name evidence="1" type="ORF">TR69_WS6001001430</name>
</gene>
<proteinExistence type="predicted"/>
<dbReference type="EMBL" id="JYNZ01000006">
    <property type="protein sequence ID" value="KXK25824.1"/>
    <property type="molecule type" value="Genomic_DNA"/>
</dbReference>
<sequence>MPVVYSSKTVNTDEMIAGYKKSWLIEQKKQPCPQCGGLIGNINGTRDAVCKNCGFKDPCCE</sequence>
<protein>
    <submittedName>
        <fullName evidence="1">Uncharacterized protein</fullName>
    </submittedName>
</protein>
<dbReference type="STRING" id="1617426.TR69_WS6001001430"/>
<evidence type="ECO:0000313" key="1">
    <source>
        <dbReference type="EMBL" id="KXK25824.1"/>
    </source>
</evidence>
<evidence type="ECO:0000313" key="2">
    <source>
        <dbReference type="Proteomes" id="UP000070457"/>
    </source>
</evidence>
<name>A0A136LVY0_9BACT</name>
<dbReference type="Proteomes" id="UP000070457">
    <property type="component" value="Unassembled WGS sequence"/>
</dbReference>
<accession>A0A136LVY0</accession>